<dbReference type="SUPFAM" id="SSF56059">
    <property type="entry name" value="Glutathione synthetase ATP-binding domain-like"/>
    <property type="match status" value="1"/>
</dbReference>
<evidence type="ECO:0000256" key="2">
    <source>
        <dbReference type="ARBA" id="ARBA00022490"/>
    </source>
</evidence>
<feature type="compositionally biased region" description="Low complexity" evidence="6">
    <location>
        <begin position="1363"/>
        <end position="1375"/>
    </location>
</feature>
<protein>
    <recommendedName>
        <fullName evidence="9">Tubulin--tyrosine ligase-like protein 9</fullName>
    </recommendedName>
</protein>
<feature type="region of interest" description="Disordered" evidence="6">
    <location>
        <begin position="78"/>
        <end position="207"/>
    </location>
</feature>
<feature type="compositionally biased region" description="Basic and acidic residues" evidence="6">
    <location>
        <begin position="1186"/>
        <end position="1198"/>
    </location>
</feature>
<feature type="compositionally biased region" description="Acidic residues" evidence="6">
    <location>
        <begin position="1735"/>
        <end position="1744"/>
    </location>
</feature>
<sequence>MGSLGRVETATGEMAYVLPPTEEMYNVMLHGLKSFTDDLQSGHTDSSAIGYGWAPAPFAAKISAPRFLRPKPPTLSLSLRDAELRPAPLSARSPGAEGSRSPRRPSSAGMEAAARTTSDSDTSRGGAAKEIVAPQSARGVVLPPAKSSRQRPQKHLAADGKGPKKPVTKEPRESVPMPPERVPQDRHRPAPMRPVPNAHAQNERATGLAAKHGPRNLEEHIAFASQRLLSGQLTWKTEDSFADYRNLRAGEYFNHFQQNAALTTKAGLTKSLKDYSTSFSDAESFFPRSYDVAQKSEREDFILDFRRSAALRVALLHRRMRKDQQQGLNVAYQCNETVLAASQRVLQRWQKDLDREHLDEGDEGAHLSEDLWEALLLYSDLQQSELLYGVADRNRHAKNARSEESCVQELKLWPEFLSHHWGYGEFADTLQHTLMRLEMLFPQWSLLGNETGGRNVWIVKPGTNSKSNGIECMSHLKELLQHCDRMPNRLVQKYVERPLLLFSGRKFDIRQWVLVRSVEPLKVFLFSECYLRLCNGMYDLGDLRDRERHISSWQVNKHGKNVVDGAVVSLEDFRRELEELTGQKDYWEKELLPQMKHIVVEVLRAGALSLTPRAESFELFGFDLMLDEAMKMWLLEVNLSPGCDSRTWPYWAEKKPMGSERLRHRDTVAPVATGTVLTGTVTSDQAQRAAGVMRCERPDLSIQGTPLGVPVMSQRVEIWDPGGRGVSFIAEDAEASHSPKEPVWSQVRKGTGFVSLSDLPDDDEEEQGVRFPEANGFRTIRPEVRKGTGFVAASDLPSDGSDDEDDAATAVRKGTGYVSLSDLPSDGEEVRKGTGFVSLSELPSDGSEEEAQMVRKGTGYVSLSELPSDDEEDSYQASGQEGQPRTKVRKGTGYVAASDLPSDGSDEERGVSFNVPSKAEGHTGDPKGKVRKGTGYVSLSELPSDDEEDSYQASGQEGQPRTKVRKGTGYVAASDLPSDGSDEERGVTFNVPSKAEGHTGDPKGKVRKGTGYVSLSELPSDDEEDTYQQASGQEGQPRTKVRKGTGYVAASDLPSDGSDEERGVTFNVPSKAEGHTGDPKGKVRKGTGYVSLSELPSDDEEEPASVSFQASGPEGQLRPKVRKGTGFVAAGDLPSEGSEEEQETNSVSFKARADQGDPKPKVQQGTGFVGLSDLPDEESSVSFQARGDEGEPKPKVRQDTCVVRASQLPPEEEEEQQNRWPRKSAMKQQVSPRKQGHTLSAYALFELGSDEEDEGENEAQVTTATTAPGRVGFDETAEEKPRPTASKVTGRRGTGFISAEEVDNMVPDEEAVVRETAKATLKKGRSFVATEDLAAALEEPESPGLQQADHAEVDAESRVTFDASAQERSSSQGSSKVARKGTGFLSANDLKNMADEDEAEDPKAAVTFDESAQERASSQGSSKVARKGTGFLSAADLQAMAAEEEDEAEASKAAVTFDESAEERASSQGSSKVARKGTGFLSAADLQAMAAEEEDEAEDPKAAVTFDESAQERASSQGSSKVARKGTGFLSAADLQAMAAEEEDEAEDPKAAVTFDESAEERASSQGSSKVARKGTGFLSAADLQAMAAEEEDEAEDPKAAVTFDESAEERASSQGSSKVARKGTGFLSAADLQAMAAEEEDEAEDPKAAVTFDESAQERASSQGSSKVARKGTGFLSAADLQAMAAEEEDEVDPKAAVTFDETAQERSSSQGSSKVGRKGTGFLSANDLKAMGNEDEAEDEDEEHRGAAVTFDESAQAHGVQPLGSMSRLLPCCCTRRGVDVAGLSQRHRFSFY</sequence>
<dbReference type="InterPro" id="IPR004344">
    <property type="entry name" value="TTL/TTLL_fam"/>
</dbReference>
<evidence type="ECO:0000256" key="1">
    <source>
        <dbReference type="ARBA" id="ARBA00004496"/>
    </source>
</evidence>
<dbReference type="PROSITE" id="PS51221">
    <property type="entry name" value="TTL"/>
    <property type="match status" value="1"/>
</dbReference>
<dbReference type="Gene3D" id="3.30.470.20">
    <property type="entry name" value="ATP-grasp fold, B domain"/>
    <property type="match status" value="1"/>
</dbReference>
<keyword evidence="3" id="KW-0436">Ligase</keyword>
<organism evidence="7 8">
    <name type="scientific">Durusdinium trenchii</name>
    <dbReference type="NCBI Taxonomy" id="1381693"/>
    <lineage>
        <taxon>Eukaryota</taxon>
        <taxon>Sar</taxon>
        <taxon>Alveolata</taxon>
        <taxon>Dinophyceae</taxon>
        <taxon>Suessiales</taxon>
        <taxon>Symbiodiniaceae</taxon>
        <taxon>Durusdinium</taxon>
    </lineage>
</organism>
<gene>
    <name evidence="7" type="ORF">SCF082_LOCUS34814</name>
</gene>
<evidence type="ECO:0000256" key="3">
    <source>
        <dbReference type="ARBA" id="ARBA00022598"/>
    </source>
</evidence>
<accession>A0ABP0P3F6</accession>
<comment type="subcellular location">
    <subcellularLocation>
        <location evidence="1">Cytoplasm</location>
    </subcellularLocation>
</comment>
<evidence type="ECO:0000256" key="6">
    <source>
        <dbReference type="SAM" id="MobiDB-lite"/>
    </source>
</evidence>
<feature type="compositionally biased region" description="Basic and acidic residues" evidence="6">
    <location>
        <begin position="156"/>
        <end position="173"/>
    </location>
</feature>
<keyword evidence="2" id="KW-0963">Cytoplasm</keyword>
<evidence type="ECO:0000313" key="7">
    <source>
        <dbReference type="EMBL" id="CAK9069604.1"/>
    </source>
</evidence>
<feature type="compositionally biased region" description="Polar residues" evidence="6">
    <location>
        <begin position="1027"/>
        <end position="1036"/>
    </location>
</feature>
<dbReference type="PANTHER" id="PTHR45870:SF2">
    <property type="entry name" value="TUBULIN MONOGLYCYLASE TTLL3"/>
    <property type="match status" value="1"/>
</dbReference>
<evidence type="ECO:0000256" key="4">
    <source>
        <dbReference type="ARBA" id="ARBA00022741"/>
    </source>
</evidence>
<feature type="compositionally biased region" description="Basic and acidic residues" evidence="6">
    <location>
        <begin position="995"/>
        <end position="1004"/>
    </location>
</feature>
<feature type="compositionally biased region" description="Low complexity" evidence="6">
    <location>
        <begin position="92"/>
        <end position="109"/>
    </location>
</feature>
<reference evidence="7 8" key="1">
    <citation type="submission" date="2024-02" db="EMBL/GenBank/DDBJ databases">
        <authorList>
            <person name="Chen Y."/>
            <person name="Shah S."/>
            <person name="Dougan E. K."/>
            <person name="Thang M."/>
            <person name="Chan C."/>
        </authorList>
    </citation>
    <scope>NUCLEOTIDE SEQUENCE [LARGE SCALE GENOMIC DNA]</scope>
</reference>
<dbReference type="Proteomes" id="UP001642464">
    <property type="component" value="Unassembled WGS sequence"/>
</dbReference>
<evidence type="ECO:0008006" key="9">
    <source>
        <dbReference type="Google" id="ProtNLM"/>
    </source>
</evidence>
<dbReference type="EMBL" id="CAXAMM010032335">
    <property type="protein sequence ID" value="CAK9069604.1"/>
    <property type="molecule type" value="Genomic_DNA"/>
</dbReference>
<feature type="compositionally biased region" description="Basic and acidic residues" evidence="6">
    <location>
        <begin position="1151"/>
        <end position="1160"/>
    </location>
</feature>
<proteinExistence type="predicted"/>
<dbReference type="PANTHER" id="PTHR45870">
    <property type="entry name" value="TUBULIN MONOGLYCYLASE TTLL3"/>
    <property type="match status" value="1"/>
</dbReference>
<name>A0ABP0P3F6_9DINO</name>
<feature type="region of interest" description="Disordered" evidence="6">
    <location>
        <begin position="836"/>
        <end position="1293"/>
    </location>
</feature>
<feature type="region of interest" description="Disordered" evidence="6">
    <location>
        <begin position="1332"/>
        <end position="1672"/>
    </location>
</feature>
<feature type="region of interest" description="Disordered" evidence="6">
    <location>
        <begin position="1685"/>
        <end position="1764"/>
    </location>
</feature>
<keyword evidence="4" id="KW-0547">Nucleotide-binding</keyword>
<dbReference type="Pfam" id="PF03133">
    <property type="entry name" value="TTL"/>
    <property type="match status" value="1"/>
</dbReference>
<evidence type="ECO:0000313" key="8">
    <source>
        <dbReference type="Proteomes" id="UP001642464"/>
    </source>
</evidence>
<keyword evidence="5" id="KW-0067">ATP-binding</keyword>
<evidence type="ECO:0000256" key="5">
    <source>
        <dbReference type="ARBA" id="ARBA00022840"/>
    </source>
</evidence>
<dbReference type="InterPro" id="IPR051437">
    <property type="entry name" value="TTLL_monoglycylase"/>
</dbReference>
<feature type="compositionally biased region" description="Basic and acidic residues" evidence="6">
    <location>
        <begin position="1072"/>
        <end position="1081"/>
    </location>
</feature>
<keyword evidence="8" id="KW-1185">Reference proteome</keyword>
<feature type="compositionally biased region" description="Basic and acidic residues" evidence="6">
    <location>
        <begin position="919"/>
        <end position="928"/>
    </location>
</feature>
<comment type="caution">
    <text evidence="7">The sequence shown here is derived from an EMBL/GenBank/DDBJ whole genome shotgun (WGS) entry which is preliminary data.</text>
</comment>
<feature type="compositionally biased region" description="Basic and acidic residues" evidence="6">
    <location>
        <begin position="1349"/>
        <end position="1359"/>
    </location>
</feature>
<feature type="compositionally biased region" description="Acidic residues" evidence="6">
    <location>
        <begin position="1248"/>
        <end position="1257"/>
    </location>
</feature>